<feature type="compositionally biased region" description="Basic and acidic residues" evidence="1">
    <location>
        <begin position="807"/>
        <end position="832"/>
    </location>
</feature>
<protein>
    <recommendedName>
        <fullName evidence="2">DUF3991 domain-containing protein</fullName>
    </recommendedName>
</protein>
<feature type="compositionally biased region" description="Basic and acidic residues" evidence="1">
    <location>
        <begin position="1499"/>
        <end position="1525"/>
    </location>
</feature>
<dbReference type="InterPro" id="IPR036977">
    <property type="entry name" value="DNA_primase_Znf_CHC2"/>
</dbReference>
<sequence length="1967" mass="225880">MEFQVTHVEETRQPSGLHGVSSEELDLINRYADKVQNAAKYYADNIAEKTIHFIYADQDKELNDMEVVFSKDNFVDLVGLHLDGKDTSQTLEDFASGNGEQNDIFIGQKDDIESKLSEIDKLPDFFNANKVTINSNVNVEQAQREQFTDVIQTQDEKLIPALKEFSPKVIRPYSLINTAVRNNYKNVPDNAILAVVRENDPNNSRDLDILSANQTYLQDSEKINDLKDIVSNGIERKKALENSQTNKVTNMAKQLGLRKIPRLKFNENDSLYQKTQKLAKFIYKNGEWTEDDVREAAVKKAKDIMVGDNPVVSVEKISLSDRQIPEYFETEELKANGIANVYRLGWEVGGGDIFNQNVFIDPNNRSSARHGKRFRTPRIFRNPFNGEIVKEKNRIRKGYRYTNEGIIFNQDRLVGSVQFEKALLDEFDRQQNKLDFSKGTFTYYLDILFDPKMAGKKNEHYFKKGGYGYSFYEKEAKFIDDYINAVYDVSVQHDYEKKLDKQERANAFITKANINESTKKAMDSTSLKKDFKYVELDNEVDLNEFYKFEGEMSKIQNVLPKVTDRKPELRLRKLGNYRSLGLYTPASDSIVLDFRSSEKQVNGGYNPSGTGIQSFVHEYGHFLDYKYSNNQGNGNIFNTLSLQDNFKPIIDKYTEQLKKNGIYNVKHGDIDHYFAVPTEIFARAFEIYSSNQGLESSLIQDRNQYFTQPEYLSYTPEIRDMITQYFDSTFPDYAQKIKEFAQTKSENIEINNNQEVEKVEQQSLDISPDIQEEQGKLDNEIQNTKIEVESELEKKLDESADNLIDTLKKENEEKVDEKQEESKQNSEEKNQETEPTTEVEDRDNEINPEEEKVDQELDSDGNSTDEEPDSTENETKQEKEEKKRQEDEKEVAEVIEGINAADDVEKVVEDLEEDVEKAGIISGLVDDVENLENTEKKTDEEKIVSPDNQENEVELSKNDTVVPTDKKQDNMKNIPRKLTTEIINKAKEQDVLAVAQNLGIELIRSKKGTYRWADEPTFEINPKTKLFNWTDKDLYNQGVIKLVEAKKDFSYREAVVYLNDTDIADFDFNKVSIELNNGEIKAVSNNQDTQKQTDQNTKNPESNEKVENKSTESTNEDNTTTKKVAKNNGKIPRKVSAKQIKNARERNILEVAQNLGMDLIKEGRTYRWKEHDSLVIFPENNTYSWFSLNKMGQNAIDLAKDVGGMDFKSAVVYLNSDDLSKFDENKLAANEPQKPFVNMLKQNRSNDHLRSYLMNQRKLSQTTINDFLDQGVIYQANYKTDGVYEPVIVFKHNDMDSKNVGASVQGTRLDNKRYGKHGYVKKIIPNSKSNYGITFNSGLKANDTTHKMVFFEAPIDMMSYYELNKDKLDGTRLVAMNGLKERTIANHFVESAGFGDKATLEKINQQFIDNGLTPKEAKQRFIDQGWSIKLAVDNDDKGRKFIEKVRAKYPMIPFEAEVPPLLEGKEKTDWNDYLKASKANTLELAKNQPQIKEVQVANGKEKSKSNKETKKEVVNKVEKNIDKQQETVPNKETPATEKTSDKDQNVVSESTEFNYDKAKAKELSNHAVAVIKDIVKDPQKLDEYMDMLGNFPEYSPRNVALIYDQAKAKGIEVRKLGDYNKWLENHDTYKLTKDDIAYDEEIAQKMKENGKKYEQKLSVRAGEKGKITLFRQANEKFIPKTDENGNVVKDENGKTQLKKYQPSKLTDTEKQLLADGKIEITNTPAKDKHNRAIYKTYKVFDISQTTLKPKSYMKLVDKHHYDYPNDKSKLYKFNYGLKNYAKERGIVYGIDKENQFNLSPNTRGKYFDYRGTPVVAMNNNVTKNSGFEDSLAVGVRLLSHATLHTTKIDANEVPRTVQGLEAEIMGHTVASHYGLKTEKRWLKEMSEELQKLDDMTLAKTFGKAQNSGRDLIKGIAKYTDNPKRNRNHGRKNRKGINQKLDAATTKAKKKFGRNFGFGRPTNPGFNM</sequence>
<name>A0A1V9RBE1_9LACO</name>
<feature type="domain" description="DUF3991" evidence="2">
    <location>
        <begin position="1251"/>
        <end position="1314"/>
    </location>
</feature>
<feature type="compositionally biased region" description="Basic and acidic residues" evidence="1">
    <location>
        <begin position="934"/>
        <end position="944"/>
    </location>
</feature>
<dbReference type="SUPFAM" id="SSF57783">
    <property type="entry name" value="Zinc beta-ribbon"/>
    <property type="match status" value="1"/>
</dbReference>
<dbReference type="Pfam" id="PF13154">
    <property type="entry name" value="DUF3991"/>
    <property type="match status" value="1"/>
</dbReference>
<accession>A0A1V9RBE1</accession>
<feature type="region of interest" description="Disordered" evidence="1">
    <location>
        <begin position="1493"/>
        <end position="1549"/>
    </location>
</feature>
<dbReference type="Gene3D" id="3.90.580.10">
    <property type="entry name" value="Zinc finger, CHC2-type domain"/>
    <property type="match status" value="1"/>
</dbReference>
<gene>
    <name evidence="3" type="ORF">B6U56_04260</name>
</gene>
<feature type="compositionally biased region" description="Basic and acidic residues" evidence="1">
    <location>
        <begin position="1534"/>
        <end position="1544"/>
    </location>
</feature>
<dbReference type="GO" id="GO:0008270">
    <property type="term" value="F:zinc ion binding"/>
    <property type="evidence" value="ECO:0007669"/>
    <property type="project" value="InterPro"/>
</dbReference>
<feature type="region of interest" description="Disordered" evidence="1">
    <location>
        <begin position="934"/>
        <end position="957"/>
    </location>
</feature>
<evidence type="ECO:0000256" key="1">
    <source>
        <dbReference type="SAM" id="MobiDB-lite"/>
    </source>
</evidence>
<dbReference type="Proteomes" id="UP000192575">
    <property type="component" value="Unassembled WGS sequence"/>
</dbReference>
<dbReference type="GO" id="GO:0003677">
    <property type="term" value="F:DNA binding"/>
    <property type="evidence" value="ECO:0007669"/>
    <property type="project" value="InterPro"/>
</dbReference>
<dbReference type="RefSeq" id="WP_081534258.1">
    <property type="nucleotide sequence ID" value="NZ_NBEF01000017.1"/>
</dbReference>
<feature type="compositionally biased region" description="Basic and acidic residues" evidence="1">
    <location>
        <begin position="1101"/>
        <end position="1110"/>
    </location>
</feature>
<dbReference type="GO" id="GO:0006260">
    <property type="term" value="P:DNA replication"/>
    <property type="evidence" value="ECO:0007669"/>
    <property type="project" value="InterPro"/>
</dbReference>
<dbReference type="InterPro" id="IPR025054">
    <property type="entry name" value="DUF3991"/>
</dbReference>
<feature type="compositionally biased region" description="Basic and acidic residues" evidence="1">
    <location>
        <begin position="873"/>
        <end position="887"/>
    </location>
</feature>
<comment type="caution">
    <text evidence="3">The sequence shown here is derived from an EMBL/GenBank/DDBJ whole genome shotgun (WGS) entry which is preliminary data.</text>
</comment>
<feature type="compositionally biased region" description="Low complexity" evidence="1">
    <location>
        <begin position="1111"/>
        <end position="1122"/>
    </location>
</feature>
<evidence type="ECO:0000313" key="3">
    <source>
        <dbReference type="EMBL" id="OQQ90505.1"/>
    </source>
</evidence>
<evidence type="ECO:0000313" key="4">
    <source>
        <dbReference type="Proteomes" id="UP000192575"/>
    </source>
</evidence>
<evidence type="ECO:0000259" key="2">
    <source>
        <dbReference type="Pfam" id="PF13154"/>
    </source>
</evidence>
<dbReference type="Pfam" id="PF13155">
    <property type="entry name" value="Toprim_2"/>
    <property type="match status" value="1"/>
</dbReference>
<feature type="region of interest" description="Disordered" evidence="1">
    <location>
        <begin position="807"/>
        <end position="897"/>
    </location>
</feature>
<organism evidence="3 4">
    <name type="scientific">Ligilactobacillus salivarius</name>
    <dbReference type="NCBI Taxonomy" id="1624"/>
    <lineage>
        <taxon>Bacteria</taxon>
        <taxon>Bacillati</taxon>
        <taxon>Bacillota</taxon>
        <taxon>Bacilli</taxon>
        <taxon>Lactobacillales</taxon>
        <taxon>Lactobacillaceae</taxon>
        <taxon>Ligilactobacillus</taxon>
    </lineage>
</organism>
<dbReference type="Gene3D" id="3.40.1360.10">
    <property type="match status" value="1"/>
</dbReference>
<feature type="region of interest" description="Disordered" evidence="1">
    <location>
        <begin position="1083"/>
        <end position="1137"/>
    </location>
</feature>
<proteinExistence type="predicted"/>
<feature type="compositionally biased region" description="Acidic residues" evidence="1">
    <location>
        <begin position="835"/>
        <end position="872"/>
    </location>
</feature>
<feature type="compositionally biased region" description="Low complexity" evidence="1">
    <location>
        <begin position="1085"/>
        <end position="1099"/>
    </location>
</feature>
<reference evidence="3 4" key="1">
    <citation type="submission" date="2017-03" db="EMBL/GenBank/DDBJ databases">
        <title>Phylogenomics and comparative genomics of Lactobacillus salivarius, a mammalian gut commensal.</title>
        <authorList>
            <person name="Harris H.M."/>
        </authorList>
    </citation>
    <scope>NUCLEOTIDE SEQUENCE [LARGE SCALE GENOMIC DNA]</scope>
    <source>
        <strain evidence="3 4">JCM 1047</strain>
    </source>
</reference>
<dbReference type="EMBL" id="NBEF01000017">
    <property type="protein sequence ID" value="OQQ90505.1"/>
    <property type="molecule type" value="Genomic_DNA"/>
</dbReference>